<feature type="transmembrane region" description="Helical" evidence="4">
    <location>
        <begin position="190"/>
        <end position="210"/>
    </location>
</feature>
<dbReference type="GO" id="GO:0016020">
    <property type="term" value="C:membrane"/>
    <property type="evidence" value="ECO:0007669"/>
    <property type="project" value="InterPro"/>
</dbReference>
<dbReference type="GO" id="GO:0008654">
    <property type="term" value="P:phospholipid biosynthetic process"/>
    <property type="evidence" value="ECO:0007669"/>
    <property type="project" value="InterPro"/>
</dbReference>
<evidence type="ECO:0008006" key="7">
    <source>
        <dbReference type="Google" id="ProtNLM"/>
    </source>
</evidence>
<name>A0A255Z4X9_9PROT</name>
<organism evidence="5 6">
    <name type="scientific">Niveispirillum lacus</name>
    <dbReference type="NCBI Taxonomy" id="1981099"/>
    <lineage>
        <taxon>Bacteria</taxon>
        <taxon>Pseudomonadati</taxon>
        <taxon>Pseudomonadota</taxon>
        <taxon>Alphaproteobacteria</taxon>
        <taxon>Rhodospirillales</taxon>
        <taxon>Azospirillaceae</taxon>
        <taxon>Niveispirillum</taxon>
    </lineage>
</organism>
<dbReference type="Proteomes" id="UP000216998">
    <property type="component" value="Unassembled WGS sequence"/>
</dbReference>
<dbReference type="GO" id="GO:0016780">
    <property type="term" value="F:phosphotransferase activity, for other substituted phosphate groups"/>
    <property type="evidence" value="ECO:0007669"/>
    <property type="project" value="InterPro"/>
</dbReference>
<dbReference type="InterPro" id="IPR048254">
    <property type="entry name" value="CDP_ALCOHOL_P_TRANSF_CS"/>
</dbReference>
<feature type="transmembrane region" description="Helical" evidence="4">
    <location>
        <begin position="132"/>
        <end position="153"/>
    </location>
</feature>
<dbReference type="PROSITE" id="PS00379">
    <property type="entry name" value="CDP_ALCOHOL_P_TRANSF"/>
    <property type="match status" value="1"/>
</dbReference>
<evidence type="ECO:0000256" key="4">
    <source>
        <dbReference type="SAM" id="Phobius"/>
    </source>
</evidence>
<feature type="transmembrane region" description="Helical" evidence="4">
    <location>
        <begin position="71"/>
        <end position="89"/>
    </location>
</feature>
<keyword evidence="1 2" id="KW-0808">Transferase</keyword>
<feature type="transmembrane region" description="Helical" evidence="4">
    <location>
        <begin position="159"/>
        <end position="178"/>
    </location>
</feature>
<dbReference type="InterPro" id="IPR000462">
    <property type="entry name" value="CDP-OH_P_trans"/>
</dbReference>
<evidence type="ECO:0000313" key="6">
    <source>
        <dbReference type="Proteomes" id="UP000216998"/>
    </source>
</evidence>
<dbReference type="Gene3D" id="1.20.120.1760">
    <property type="match status" value="1"/>
</dbReference>
<dbReference type="OrthoDB" id="9782011at2"/>
<reference evidence="5 6" key="1">
    <citation type="submission" date="2017-07" db="EMBL/GenBank/DDBJ databases">
        <title>Niveispirillum cyanobacteriorum sp. nov., isolated from cyanobacterial aggregates in a eutrophic lake.</title>
        <authorList>
            <person name="Cai H."/>
        </authorList>
    </citation>
    <scope>NUCLEOTIDE SEQUENCE [LARGE SCALE GENOMIC DNA]</scope>
    <source>
        <strain evidence="6">TH1-14</strain>
    </source>
</reference>
<sequence length="307" mass="32665">MVEDKQIRKVGGHGPVPAGWGSRGTITGSGPFRPAPVPRCFSPCLRPDQANLNGMVMQSPPFPAPALRRSVVAHLAVALPLLAGVGWMLGRGIDLPSAYPVLVLVAFLPALWFALTRLGAHQGPGWGHANRVTLLRSGLLALVGGTLPFAPALDRGQTWTLAVIAITALALDGVDGWLARRQGLSSPYGARFDMEMDTLAILYLCLLLWLSGEVGVWVLLAALLRPLFVAAGLVWHWLNYPLPFSRRRRVSCMVQVAVLAIAVTPILEPPLTGFAVGAALGLLLFSFSADTVWLISHRSDAGGSNNG</sequence>
<keyword evidence="4" id="KW-0472">Membrane</keyword>
<protein>
    <recommendedName>
        <fullName evidence="7">CDP-alcohol phosphatidyltransferase</fullName>
    </recommendedName>
</protein>
<comment type="similarity">
    <text evidence="2">Belongs to the CDP-alcohol phosphatidyltransferase class-I family.</text>
</comment>
<feature type="transmembrane region" description="Helical" evidence="4">
    <location>
        <begin position="273"/>
        <end position="295"/>
    </location>
</feature>
<evidence type="ECO:0000256" key="2">
    <source>
        <dbReference type="RuleBase" id="RU003750"/>
    </source>
</evidence>
<feature type="region of interest" description="Disordered" evidence="3">
    <location>
        <begin position="1"/>
        <end position="23"/>
    </location>
</feature>
<accession>A0A255Z4X9</accession>
<feature type="transmembrane region" description="Helical" evidence="4">
    <location>
        <begin position="101"/>
        <end position="120"/>
    </location>
</feature>
<evidence type="ECO:0000256" key="3">
    <source>
        <dbReference type="SAM" id="MobiDB-lite"/>
    </source>
</evidence>
<keyword evidence="4" id="KW-1133">Transmembrane helix</keyword>
<proteinExistence type="inferred from homology"/>
<gene>
    <name evidence="5" type="ORF">CHU95_06840</name>
</gene>
<dbReference type="Pfam" id="PF01066">
    <property type="entry name" value="CDP-OH_P_transf"/>
    <property type="match status" value="1"/>
</dbReference>
<evidence type="ECO:0000256" key="1">
    <source>
        <dbReference type="ARBA" id="ARBA00022679"/>
    </source>
</evidence>
<comment type="caution">
    <text evidence="5">The sequence shown here is derived from an EMBL/GenBank/DDBJ whole genome shotgun (WGS) entry which is preliminary data.</text>
</comment>
<evidence type="ECO:0000313" key="5">
    <source>
        <dbReference type="EMBL" id="OYQ35964.1"/>
    </source>
</evidence>
<keyword evidence="4" id="KW-0812">Transmembrane</keyword>
<dbReference type="InterPro" id="IPR043130">
    <property type="entry name" value="CDP-OH_PTrfase_TM_dom"/>
</dbReference>
<keyword evidence="6" id="KW-1185">Reference proteome</keyword>
<dbReference type="AlphaFoldDB" id="A0A255Z4X9"/>
<dbReference type="EMBL" id="NOXU01000024">
    <property type="protein sequence ID" value="OYQ35964.1"/>
    <property type="molecule type" value="Genomic_DNA"/>
</dbReference>